<dbReference type="GO" id="GO:0003677">
    <property type="term" value="F:DNA binding"/>
    <property type="evidence" value="ECO:0007669"/>
    <property type="project" value="UniProtKB-KW"/>
</dbReference>
<comment type="cofactor">
    <cofactor evidence="1">
        <name>[4Fe-4S] cluster</name>
        <dbReference type="ChEBI" id="CHEBI:49883"/>
    </cofactor>
</comment>
<accession>A0A6J5MV41</accession>
<sequence>MSNSLTPKHLDIYEMADTDRRWVEQASCKGSGANFFPTRMGEQGVNEAIAICRGCPVRVECLKYALNNNITHGIWGALTTRGRREMANALRYVQDPTRTEHTTARWYTLYGSLNDRDPLRRTAQTLGISKATVYHHLRIDRIAKEKTDEILNDNNTDRRGDTSSEISE</sequence>
<evidence type="ECO:0000256" key="4">
    <source>
        <dbReference type="ARBA" id="ARBA00022723"/>
    </source>
</evidence>
<evidence type="ECO:0000256" key="3">
    <source>
        <dbReference type="ARBA" id="ARBA00022485"/>
    </source>
</evidence>
<dbReference type="GO" id="GO:0051539">
    <property type="term" value="F:4 iron, 4 sulfur cluster binding"/>
    <property type="evidence" value="ECO:0007669"/>
    <property type="project" value="UniProtKB-KW"/>
</dbReference>
<dbReference type="PROSITE" id="PS51674">
    <property type="entry name" value="4FE4S_WBL"/>
    <property type="match status" value="1"/>
</dbReference>
<evidence type="ECO:0000256" key="7">
    <source>
        <dbReference type="ARBA" id="ARBA00023015"/>
    </source>
</evidence>
<evidence type="ECO:0000256" key="1">
    <source>
        <dbReference type="ARBA" id="ARBA00001966"/>
    </source>
</evidence>
<comment type="similarity">
    <text evidence="2">Belongs to the WhiB family.</text>
</comment>
<gene>
    <name evidence="12" type="ORF">UFOVP526_35</name>
</gene>
<evidence type="ECO:0000256" key="5">
    <source>
        <dbReference type="ARBA" id="ARBA00023004"/>
    </source>
</evidence>
<protein>
    <submittedName>
        <fullName evidence="12">WhiB-like iron-sulfur binding domain containing protein</fullName>
    </submittedName>
</protein>
<feature type="domain" description="4Fe-4S Wbl-type" evidence="11">
    <location>
        <begin position="27"/>
        <end position="85"/>
    </location>
</feature>
<evidence type="ECO:0000313" key="12">
    <source>
        <dbReference type="EMBL" id="CAB4148953.1"/>
    </source>
</evidence>
<evidence type="ECO:0000259" key="11">
    <source>
        <dbReference type="PROSITE" id="PS51674"/>
    </source>
</evidence>
<keyword evidence="6" id="KW-0411">Iron-sulfur</keyword>
<dbReference type="GO" id="GO:0045892">
    <property type="term" value="P:negative regulation of DNA-templated transcription"/>
    <property type="evidence" value="ECO:0007669"/>
    <property type="project" value="TreeGrafter"/>
</dbReference>
<name>A0A6J5MV41_9CAUD</name>
<evidence type="ECO:0000256" key="6">
    <source>
        <dbReference type="ARBA" id="ARBA00023014"/>
    </source>
</evidence>
<organism evidence="12">
    <name type="scientific">uncultured Caudovirales phage</name>
    <dbReference type="NCBI Taxonomy" id="2100421"/>
    <lineage>
        <taxon>Viruses</taxon>
        <taxon>Duplodnaviria</taxon>
        <taxon>Heunggongvirae</taxon>
        <taxon>Uroviricota</taxon>
        <taxon>Caudoviricetes</taxon>
        <taxon>Peduoviridae</taxon>
        <taxon>Maltschvirus</taxon>
        <taxon>Maltschvirus maltsch</taxon>
    </lineage>
</organism>
<dbReference type="GO" id="GO:0046872">
    <property type="term" value="F:metal ion binding"/>
    <property type="evidence" value="ECO:0007669"/>
    <property type="project" value="UniProtKB-KW"/>
</dbReference>
<proteinExistence type="inferred from homology"/>
<keyword evidence="10" id="KW-0804">Transcription</keyword>
<keyword evidence="5" id="KW-0408">Iron</keyword>
<dbReference type="PANTHER" id="PTHR38839">
    <property type="entry name" value="TRANSCRIPTIONAL REGULATOR WHID-RELATED"/>
    <property type="match status" value="1"/>
</dbReference>
<keyword evidence="9" id="KW-1015">Disulfide bond</keyword>
<dbReference type="InterPro" id="IPR034768">
    <property type="entry name" value="4FE4S_WBL"/>
</dbReference>
<dbReference type="GO" id="GO:0047134">
    <property type="term" value="F:protein-disulfide reductase [NAD(P)H] activity"/>
    <property type="evidence" value="ECO:0007669"/>
    <property type="project" value="TreeGrafter"/>
</dbReference>
<evidence type="ECO:0000256" key="8">
    <source>
        <dbReference type="ARBA" id="ARBA00023125"/>
    </source>
</evidence>
<keyword evidence="4" id="KW-0479">Metal-binding</keyword>
<dbReference type="Pfam" id="PF02467">
    <property type="entry name" value="Whib"/>
    <property type="match status" value="1"/>
</dbReference>
<keyword evidence="7" id="KW-0805">Transcription regulation</keyword>
<reference evidence="12" key="1">
    <citation type="submission" date="2020-04" db="EMBL/GenBank/DDBJ databases">
        <authorList>
            <person name="Chiriac C."/>
            <person name="Salcher M."/>
            <person name="Ghai R."/>
            <person name="Kavagutti S V."/>
        </authorList>
    </citation>
    <scope>NUCLEOTIDE SEQUENCE</scope>
</reference>
<evidence type="ECO:0000256" key="2">
    <source>
        <dbReference type="ARBA" id="ARBA00006597"/>
    </source>
</evidence>
<evidence type="ECO:0000256" key="10">
    <source>
        <dbReference type="ARBA" id="ARBA00023163"/>
    </source>
</evidence>
<keyword evidence="3" id="KW-0004">4Fe-4S</keyword>
<dbReference type="EMBL" id="LR796498">
    <property type="protein sequence ID" value="CAB4148953.1"/>
    <property type="molecule type" value="Genomic_DNA"/>
</dbReference>
<keyword evidence="8" id="KW-0238">DNA-binding</keyword>
<dbReference type="InterPro" id="IPR003482">
    <property type="entry name" value="Whib"/>
</dbReference>
<evidence type="ECO:0000256" key="9">
    <source>
        <dbReference type="ARBA" id="ARBA00023157"/>
    </source>
</evidence>